<evidence type="ECO:0000256" key="4">
    <source>
        <dbReference type="PROSITE-ProRule" id="PRU00325"/>
    </source>
</evidence>
<dbReference type="InParanoid" id="A0A061EF49"/>
<evidence type="ECO:0000313" key="8">
    <source>
        <dbReference type="Proteomes" id="UP000026915"/>
    </source>
</evidence>
<keyword evidence="2 4" id="KW-0863">Zinc-finger</keyword>
<evidence type="ECO:0000256" key="2">
    <source>
        <dbReference type="ARBA" id="ARBA00022771"/>
    </source>
</evidence>
<dbReference type="SMART" id="SM00575">
    <property type="entry name" value="ZnF_PMZ"/>
    <property type="match status" value="1"/>
</dbReference>
<evidence type="ECO:0000259" key="6">
    <source>
        <dbReference type="PROSITE" id="PS50966"/>
    </source>
</evidence>
<dbReference type="Gramene" id="EOY03228">
    <property type="protein sequence ID" value="EOY03228"/>
    <property type="gene ID" value="TCM_017904"/>
</dbReference>
<dbReference type="GO" id="GO:0008270">
    <property type="term" value="F:zinc ion binding"/>
    <property type="evidence" value="ECO:0007669"/>
    <property type="project" value="UniProtKB-KW"/>
</dbReference>
<reference evidence="7 8" key="1">
    <citation type="journal article" date="2013" name="Genome Biol.">
        <title>The genome sequence of the most widely cultivated cacao type and its use to identify candidate genes regulating pod color.</title>
        <authorList>
            <person name="Motamayor J.C."/>
            <person name="Mockaitis K."/>
            <person name="Schmutz J."/>
            <person name="Haiminen N."/>
            <person name="Iii D.L."/>
            <person name="Cornejo O."/>
            <person name="Findley S.D."/>
            <person name="Zheng P."/>
            <person name="Utro F."/>
            <person name="Royaert S."/>
            <person name="Saski C."/>
            <person name="Jenkins J."/>
            <person name="Podicheti R."/>
            <person name="Zhao M."/>
            <person name="Scheffler B.E."/>
            <person name="Stack J.C."/>
            <person name="Feltus F.A."/>
            <person name="Mustiga G.M."/>
            <person name="Amores F."/>
            <person name="Phillips W."/>
            <person name="Marelli J.P."/>
            <person name="May G.D."/>
            <person name="Shapiro H."/>
            <person name="Ma J."/>
            <person name="Bustamante C.D."/>
            <person name="Schnell R.J."/>
            <person name="Main D."/>
            <person name="Gilbert D."/>
            <person name="Parida L."/>
            <person name="Kuhn D.N."/>
        </authorList>
    </citation>
    <scope>NUCLEOTIDE SEQUENCE [LARGE SCALE GENOMIC DNA]</scope>
    <source>
        <strain evidence="8">cv. Matina 1-6</strain>
    </source>
</reference>
<dbReference type="InterPro" id="IPR007527">
    <property type="entry name" value="Znf_SWIM"/>
</dbReference>
<protein>
    <recommendedName>
        <fullName evidence="6">SWIM-type domain-containing protein</fullName>
    </recommendedName>
</protein>
<dbReference type="PANTHER" id="PTHR31973:SF195">
    <property type="entry name" value="MUDR FAMILY TRANSPOSASE"/>
    <property type="match status" value="1"/>
</dbReference>
<dbReference type="PANTHER" id="PTHR31973">
    <property type="entry name" value="POLYPROTEIN, PUTATIVE-RELATED"/>
    <property type="match status" value="1"/>
</dbReference>
<dbReference type="Pfam" id="PF10551">
    <property type="entry name" value="MULE"/>
    <property type="match status" value="1"/>
</dbReference>
<feature type="compositionally biased region" description="Basic and acidic residues" evidence="5">
    <location>
        <begin position="55"/>
        <end position="64"/>
    </location>
</feature>
<evidence type="ECO:0000313" key="7">
    <source>
        <dbReference type="EMBL" id="EOY03228.1"/>
    </source>
</evidence>
<gene>
    <name evidence="7" type="ORF">TCM_017904</name>
</gene>
<keyword evidence="1" id="KW-0479">Metal-binding</keyword>
<organism evidence="7 8">
    <name type="scientific">Theobroma cacao</name>
    <name type="common">Cacao</name>
    <name type="synonym">Cocoa</name>
    <dbReference type="NCBI Taxonomy" id="3641"/>
    <lineage>
        <taxon>Eukaryota</taxon>
        <taxon>Viridiplantae</taxon>
        <taxon>Streptophyta</taxon>
        <taxon>Embryophyta</taxon>
        <taxon>Tracheophyta</taxon>
        <taxon>Spermatophyta</taxon>
        <taxon>Magnoliopsida</taxon>
        <taxon>eudicotyledons</taxon>
        <taxon>Gunneridae</taxon>
        <taxon>Pentapetalae</taxon>
        <taxon>rosids</taxon>
        <taxon>malvids</taxon>
        <taxon>Malvales</taxon>
        <taxon>Malvaceae</taxon>
        <taxon>Byttnerioideae</taxon>
        <taxon>Theobroma</taxon>
    </lineage>
</organism>
<dbReference type="Proteomes" id="UP000026915">
    <property type="component" value="Chromosome 4"/>
</dbReference>
<dbReference type="PROSITE" id="PS50966">
    <property type="entry name" value="ZF_SWIM"/>
    <property type="match status" value="1"/>
</dbReference>
<evidence type="ECO:0000256" key="5">
    <source>
        <dbReference type="SAM" id="MobiDB-lite"/>
    </source>
</evidence>
<keyword evidence="3" id="KW-0862">Zinc</keyword>
<dbReference type="InterPro" id="IPR006564">
    <property type="entry name" value="Znf_PMZ"/>
</dbReference>
<dbReference type="InterPro" id="IPR018289">
    <property type="entry name" value="MULE_transposase_dom"/>
</dbReference>
<dbReference type="HOGENOM" id="CLU_951270_0_0_1"/>
<evidence type="ECO:0000256" key="3">
    <source>
        <dbReference type="ARBA" id="ARBA00022833"/>
    </source>
</evidence>
<evidence type="ECO:0000256" key="1">
    <source>
        <dbReference type="ARBA" id="ARBA00022723"/>
    </source>
</evidence>
<sequence length="293" mass="33630">MQPSGETVEGVMLFSNETATLKDEITMLEDNTASDQANEDLVPTDEDRFVDNLDDRPDEWHDDNNNLIAGNNRIRSPKALPDDSYQERGNRGIPHTWLILSAECIGHVEDEDSWTWFLSKLHDTIGCPKNTMFMFDQHFGIKKVIQSAYPEAHHDLCFYHLKQNFKNKFKHDDVSMIFTPARDYYKHARQMPIIVLIEFIGDMFQHWFHDWYKEAIKVTTPLSLGAVRNMDELASRSRKACSCCEFQIDLQPCSHAIVAVSGATRSGELRDAITYVVTKLDPLDNTPALITYL</sequence>
<accession>A0A061EF49</accession>
<dbReference type="EMBL" id="CM001882">
    <property type="protein sequence ID" value="EOY03228.1"/>
    <property type="molecule type" value="Genomic_DNA"/>
</dbReference>
<feature type="region of interest" description="Disordered" evidence="5">
    <location>
        <begin position="55"/>
        <end position="87"/>
    </location>
</feature>
<feature type="domain" description="SWIM-type" evidence="6">
    <location>
        <begin position="226"/>
        <end position="264"/>
    </location>
</feature>
<keyword evidence="8" id="KW-1185">Reference proteome</keyword>
<name>A0A061EF49_THECC</name>
<dbReference type="AlphaFoldDB" id="A0A061EF49"/>
<proteinExistence type="predicted"/>
<dbReference type="Pfam" id="PF04434">
    <property type="entry name" value="SWIM"/>
    <property type="match status" value="1"/>
</dbReference>